<keyword evidence="2" id="KW-0812">Transmembrane</keyword>
<feature type="compositionally biased region" description="Polar residues" evidence="1">
    <location>
        <begin position="153"/>
        <end position="171"/>
    </location>
</feature>
<feature type="compositionally biased region" description="Polar residues" evidence="1">
    <location>
        <begin position="196"/>
        <end position="231"/>
    </location>
</feature>
<accession>A0AA40T1J9</accession>
<dbReference type="EMBL" id="VJXY01000033">
    <property type="protein sequence ID" value="MBD6618925.1"/>
    <property type="molecule type" value="Genomic_DNA"/>
</dbReference>
<reference evidence="3" key="1">
    <citation type="submission" date="2019-07" db="EMBL/GenBank/DDBJ databases">
        <title>Toxilogical consequences of a new and cryptic species of cyanobacteria (Komarekiella delphini-convector) recovered from the epidermis of a bottlenose dolphin and 1500 ft. in the air.</title>
        <authorList>
            <person name="Brown A.O."/>
            <person name="Dvorak P."/>
            <person name="Villanueva C.D."/>
            <person name="Foss A.J."/>
            <person name="Garvey A.D."/>
            <person name="Gibson Q.A."/>
            <person name="Johansen J.R."/>
            <person name="Casamatta D.A."/>
        </authorList>
    </citation>
    <scope>NUCLEOTIDE SEQUENCE</scope>
    <source>
        <strain evidence="3">SJRDD-AB1</strain>
    </source>
</reference>
<feature type="region of interest" description="Disordered" evidence="1">
    <location>
        <begin position="138"/>
        <end position="231"/>
    </location>
</feature>
<dbReference type="RefSeq" id="WP_191760126.1">
    <property type="nucleotide sequence ID" value="NZ_VJXY01000033.1"/>
</dbReference>
<organism evidence="3 4">
    <name type="scientific">Komarekiella delphini-convector SJRDD-AB1</name>
    <dbReference type="NCBI Taxonomy" id="2593771"/>
    <lineage>
        <taxon>Bacteria</taxon>
        <taxon>Bacillati</taxon>
        <taxon>Cyanobacteriota</taxon>
        <taxon>Cyanophyceae</taxon>
        <taxon>Nostocales</taxon>
        <taxon>Nostocaceae</taxon>
        <taxon>Komarekiella</taxon>
        <taxon>Komarekiella delphini-convector</taxon>
    </lineage>
</organism>
<sequence>MTNKNDYQSHNREVQQDSYKDANGHIHTNVKKTEETINNVPVGSNSNSYRNGYVDAQENLADRDNSNAASGLLVGLLLASLVGLVGGVLFFLNQRNDTPTPITPAIVVPQKPEAKQPPEKETTIIEKTRDVLVPVPQQQAPVPQAPVAPPQQDINISIPNPAPTQVNQQPAPSIPEVPKQSESQSNSTSTQEKNNDTSISTPAQNKSNQTDTLSGSSSDKTGANSTENSAQ</sequence>
<evidence type="ECO:0000313" key="4">
    <source>
        <dbReference type="Proteomes" id="UP001165986"/>
    </source>
</evidence>
<name>A0AA40T1J9_9NOST</name>
<dbReference type="Proteomes" id="UP001165986">
    <property type="component" value="Unassembled WGS sequence"/>
</dbReference>
<protein>
    <submittedName>
        <fullName evidence="3">Uncharacterized protein</fullName>
    </submittedName>
</protein>
<evidence type="ECO:0000256" key="1">
    <source>
        <dbReference type="SAM" id="MobiDB-lite"/>
    </source>
</evidence>
<keyword evidence="4" id="KW-1185">Reference proteome</keyword>
<keyword evidence="2" id="KW-0472">Membrane</keyword>
<dbReference type="AlphaFoldDB" id="A0AA40T1J9"/>
<gene>
    <name evidence="3" type="ORF">FNW02_24650</name>
</gene>
<keyword evidence="2" id="KW-1133">Transmembrane helix</keyword>
<feature type="compositionally biased region" description="Basic and acidic residues" evidence="1">
    <location>
        <begin position="7"/>
        <end position="23"/>
    </location>
</feature>
<evidence type="ECO:0000313" key="3">
    <source>
        <dbReference type="EMBL" id="MBD6618925.1"/>
    </source>
</evidence>
<comment type="caution">
    <text evidence="3">The sequence shown here is derived from an EMBL/GenBank/DDBJ whole genome shotgun (WGS) entry which is preliminary data.</text>
</comment>
<evidence type="ECO:0000256" key="2">
    <source>
        <dbReference type="SAM" id="Phobius"/>
    </source>
</evidence>
<feature type="region of interest" description="Disordered" evidence="1">
    <location>
        <begin position="1"/>
        <end position="23"/>
    </location>
</feature>
<feature type="compositionally biased region" description="Low complexity" evidence="1">
    <location>
        <begin position="180"/>
        <end position="192"/>
    </location>
</feature>
<feature type="transmembrane region" description="Helical" evidence="2">
    <location>
        <begin position="68"/>
        <end position="92"/>
    </location>
</feature>
<proteinExistence type="predicted"/>